<name>A0ABW1AA36_9ACTN</name>
<comment type="caution">
    <text evidence="1">The sequence shown here is derived from an EMBL/GenBank/DDBJ whole genome shotgun (WGS) entry which is preliminary data.</text>
</comment>
<evidence type="ECO:0000313" key="1">
    <source>
        <dbReference type="EMBL" id="MFC5751446.1"/>
    </source>
</evidence>
<gene>
    <name evidence="1" type="ORF">ACFPZN_38005</name>
</gene>
<evidence type="ECO:0000313" key="2">
    <source>
        <dbReference type="Proteomes" id="UP001596074"/>
    </source>
</evidence>
<organism evidence="1 2">
    <name type="scientific">Actinomadura rugatobispora</name>
    <dbReference type="NCBI Taxonomy" id="1994"/>
    <lineage>
        <taxon>Bacteria</taxon>
        <taxon>Bacillati</taxon>
        <taxon>Actinomycetota</taxon>
        <taxon>Actinomycetes</taxon>
        <taxon>Streptosporangiales</taxon>
        <taxon>Thermomonosporaceae</taxon>
        <taxon>Actinomadura</taxon>
    </lineage>
</organism>
<keyword evidence="2" id="KW-1185">Reference proteome</keyword>
<proteinExistence type="predicted"/>
<sequence>MTEQMDLRIVRGTAGDEEIAALVVALTVVRARTAAGPAARVVRRAGWSTDRHWSRTAWHACPGMWAPEDGHPIVEHRPALAAGGRLR</sequence>
<dbReference type="InterPro" id="IPR032716">
    <property type="entry name" value="ACC_epsilon"/>
</dbReference>
<protein>
    <submittedName>
        <fullName evidence="1">Acyl-CoA carboxylase subunit epsilon</fullName>
    </submittedName>
</protein>
<dbReference type="Proteomes" id="UP001596074">
    <property type="component" value="Unassembled WGS sequence"/>
</dbReference>
<dbReference type="Pfam" id="PF13822">
    <property type="entry name" value="ACC_epsilon"/>
    <property type="match status" value="1"/>
</dbReference>
<accession>A0ABW1AA36</accession>
<dbReference type="EMBL" id="JBHSON010000069">
    <property type="protein sequence ID" value="MFC5751446.1"/>
    <property type="molecule type" value="Genomic_DNA"/>
</dbReference>
<reference evidence="2" key="1">
    <citation type="journal article" date="2019" name="Int. J. Syst. Evol. Microbiol.">
        <title>The Global Catalogue of Microorganisms (GCM) 10K type strain sequencing project: providing services to taxonomists for standard genome sequencing and annotation.</title>
        <authorList>
            <consortium name="The Broad Institute Genomics Platform"/>
            <consortium name="The Broad Institute Genome Sequencing Center for Infectious Disease"/>
            <person name="Wu L."/>
            <person name="Ma J."/>
        </authorList>
    </citation>
    <scope>NUCLEOTIDE SEQUENCE [LARGE SCALE GENOMIC DNA]</scope>
    <source>
        <strain evidence="2">KCTC 42087</strain>
    </source>
</reference>
<dbReference type="RefSeq" id="WP_378287361.1">
    <property type="nucleotide sequence ID" value="NZ_JBHSON010000069.1"/>
</dbReference>